<evidence type="ECO:0000256" key="5">
    <source>
        <dbReference type="ARBA" id="ARBA00022741"/>
    </source>
</evidence>
<dbReference type="Proteomes" id="UP000053558">
    <property type="component" value="Unassembled WGS sequence"/>
</dbReference>
<keyword evidence="2 9" id="KW-0004">4Fe-4S</keyword>
<comment type="similarity">
    <text evidence="9">Belongs to the Mrp/NBP35 ATP-binding proteins family. NUBP2/CFD1 subfamily.</text>
</comment>
<dbReference type="SUPFAM" id="SSF52540">
    <property type="entry name" value="P-loop containing nucleoside triphosphate hydrolases"/>
    <property type="match status" value="1"/>
</dbReference>
<dbReference type="FunFam" id="3.40.50.300:FF:001119">
    <property type="entry name" value="Iron-sulfur cluster carrier protein"/>
    <property type="match status" value="1"/>
</dbReference>
<proteinExistence type="inferred from homology"/>
<dbReference type="PANTHER" id="PTHR23264:SF19">
    <property type="entry name" value="CYTOSOLIC FE-S CLUSTER ASSEMBLY FACTOR NUBP2"/>
    <property type="match status" value="1"/>
</dbReference>
<evidence type="ECO:0000256" key="7">
    <source>
        <dbReference type="ARBA" id="ARBA00023004"/>
    </source>
</evidence>
<dbReference type="GO" id="GO:0005524">
    <property type="term" value="F:ATP binding"/>
    <property type="evidence" value="ECO:0007669"/>
    <property type="project" value="UniProtKB-KW"/>
</dbReference>
<evidence type="ECO:0000256" key="4">
    <source>
        <dbReference type="ARBA" id="ARBA00022723"/>
    </source>
</evidence>
<dbReference type="InterPro" id="IPR028600">
    <property type="entry name" value="NUBP2/Cfd1_eukaryotes"/>
</dbReference>
<dbReference type="PANTHER" id="PTHR23264">
    <property type="entry name" value="NUCLEOTIDE-BINDING PROTEIN NBP35 YEAST -RELATED"/>
    <property type="match status" value="1"/>
</dbReference>
<evidence type="ECO:0000256" key="6">
    <source>
        <dbReference type="ARBA" id="ARBA00022840"/>
    </source>
</evidence>
<feature type="binding site" evidence="9">
    <location>
        <position position="205"/>
    </location>
    <ligand>
        <name>[4Fe-4S] cluster</name>
        <dbReference type="ChEBI" id="CHEBI:49883"/>
        <note>ligand shared between dimeric partners</note>
    </ligand>
</feature>
<keyword evidence="11" id="KW-1185">Reference proteome</keyword>
<keyword evidence="3 9" id="KW-0963">Cytoplasm</keyword>
<keyword evidence="10" id="KW-0378">Hydrolase</keyword>
<dbReference type="InterPro" id="IPR019591">
    <property type="entry name" value="Mrp/NBP35_ATP-bd"/>
</dbReference>
<sequence length="313" mass="33051">MAIQETPVARRLKTVKHVVIVLSGKGGVGKSSVSAQLALSLHASSPNVRVGILDVDLTGPSIPRMLGLDGHGVHQSSDGWVPVYADAKSGGEPRLACMSVGFLLKNRGDSVVWRGPKKNAMIRQFLSDVRWGELDYLVIDTPPGTSDEHLSLMEHLAPVQSKLSAVIVTTPQAVALLDAMKCLSFTRAVSLPVLGLVENMSGYVCPCCGEVSNVFSTGGGEEMARREKLTFLGSMPVDTELVTLLDAAESDRKNGGDDDNAASAEAEARSFELLQRYQATSSAKLFSTITAEVTRAVAAGMAKESGGEPPESG</sequence>
<comment type="caution">
    <text evidence="10">The sequence shown here is derived from an EMBL/GenBank/DDBJ whole genome shotgun (WGS) entry which is preliminary data.</text>
</comment>
<keyword evidence="7 9" id="KW-0408">Iron</keyword>
<dbReference type="PROSITE" id="PS01215">
    <property type="entry name" value="MRP"/>
    <property type="match status" value="1"/>
</dbReference>
<keyword evidence="8 9" id="KW-0411">Iron-sulfur</keyword>
<dbReference type="EMBL" id="JH711573">
    <property type="protein sequence ID" value="EIW87070.1"/>
    <property type="molecule type" value="Genomic_DNA"/>
</dbReference>
<evidence type="ECO:0000256" key="9">
    <source>
        <dbReference type="HAMAP-Rule" id="MF_03039"/>
    </source>
</evidence>
<dbReference type="GO" id="GO:0005829">
    <property type="term" value="C:cytosol"/>
    <property type="evidence" value="ECO:0007669"/>
    <property type="project" value="TreeGrafter"/>
</dbReference>
<dbReference type="GO" id="GO:0016226">
    <property type="term" value="P:iron-sulfur cluster assembly"/>
    <property type="evidence" value="ECO:0007669"/>
    <property type="project" value="UniProtKB-UniRule"/>
</dbReference>
<dbReference type="Gene3D" id="3.40.50.300">
    <property type="entry name" value="P-loop containing nucleotide triphosphate hydrolases"/>
    <property type="match status" value="1"/>
</dbReference>
<keyword evidence="4 9" id="KW-0479">Metal-binding</keyword>
<dbReference type="InterPro" id="IPR027417">
    <property type="entry name" value="P-loop_NTPase"/>
</dbReference>
<dbReference type="HAMAP" id="MF_03039">
    <property type="entry name" value="NUBP2"/>
    <property type="match status" value="1"/>
</dbReference>
<evidence type="ECO:0000313" key="11">
    <source>
        <dbReference type="Proteomes" id="UP000053558"/>
    </source>
</evidence>
<dbReference type="InterPro" id="IPR033756">
    <property type="entry name" value="YlxH/NBP35"/>
</dbReference>
<dbReference type="CDD" id="cd02037">
    <property type="entry name" value="Mrp_NBP35"/>
    <property type="match status" value="1"/>
</dbReference>
<evidence type="ECO:0000256" key="3">
    <source>
        <dbReference type="ARBA" id="ARBA00022490"/>
    </source>
</evidence>
<dbReference type="RefSeq" id="XP_007763679.1">
    <property type="nucleotide sequence ID" value="XM_007765489.1"/>
</dbReference>
<feature type="binding site" evidence="9">
    <location>
        <position position="208"/>
    </location>
    <ligand>
        <name>[4Fe-4S] cluster</name>
        <dbReference type="ChEBI" id="CHEBI:49883"/>
        <note>ligand shared between dimeric partners</note>
    </ligand>
</feature>
<keyword evidence="6 9" id="KW-0067">ATP-binding</keyword>
<evidence type="ECO:0000256" key="1">
    <source>
        <dbReference type="ARBA" id="ARBA00004496"/>
    </source>
</evidence>
<evidence type="ECO:0000256" key="2">
    <source>
        <dbReference type="ARBA" id="ARBA00022485"/>
    </source>
</evidence>
<dbReference type="GO" id="GO:0140663">
    <property type="term" value="F:ATP-dependent FeS chaperone activity"/>
    <property type="evidence" value="ECO:0007669"/>
    <property type="project" value="InterPro"/>
</dbReference>
<dbReference type="InterPro" id="IPR000808">
    <property type="entry name" value="Mrp-like_CS"/>
</dbReference>
<organism evidence="10 11">
    <name type="scientific">Coniophora puteana (strain RWD-64-598)</name>
    <name type="common">Brown rot fungus</name>
    <dbReference type="NCBI Taxonomy" id="741705"/>
    <lineage>
        <taxon>Eukaryota</taxon>
        <taxon>Fungi</taxon>
        <taxon>Dikarya</taxon>
        <taxon>Basidiomycota</taxon>
        <taxon>Agaricomycotina</taxon>
        <taxon>Agaricomycetes</taxon>
        <taxon>Agaricomycetidae</taxon>
        <taxon>Boletales</taxon>
        <taxon>Coniophorineae</taxon>
        <taxon>Coniophoraceae</taxon>
        <taxon>Coniophora</taxon>
    </lineage>
</organism>
<accession>A0A5M3N6J8</accession>
<keyword evidence="5 9" id="KW-0547">Nucleotide-binding</keyword>
<evidence type="ECO:0000256" key="8">
    <source>
        <dbReference type="ARBA" id="ARBA00023014"/>
    </source>
</evidence>
<dbReference type="GO" id="GO:0046872">
    <property type="term" value="F:metal ion binding"/>
    <property type="evidence" value="ECO:0007669"/>
    <property type="project" value="UniProtKB-KW"/>
</dbReference>
<dbReference type="GO" id="GO:0051539">
    <property type="term" value="F:4 iron, 4 sulfur cluster binding"/>
    <property type="evidence" value="ECO:0007669"/>
    <property type="project" value="UniProtKB-UniRule"/>
</dbReference>
<dbReference type="KEGG" id="cput:CONPUDRAFT_116115"/>
<dbReference type="Pfam" id="PF10609">
    <property type="entry name" value="ParA"/>
    <property type="match status" value="1"/>
</dbReference>
<protein>
    <submittedName>
        <fullName evidence="10">P-loop containing nucleoside triphosphate hydrolase protein</fullName>
    </submittedName>
</protein>
<name>A0A5M3N6J8_CONPW</name>
<dbReference type="OrthoDB" id="1741334at2759"/>
<feature type="binding site" evidence="9">
    <location>
        <begin position="24"/>
        <end position="31"/>
    </location>
    <ligand>
        <name>ATP</name>
        <dbReference type="ChEBI" id="CHEBI:30616"/>
    </ligand>
</feature>
<evidence type="ECO:0000313" key="10">
    <source>
        <dbReference type="EMBL" id="EIW87070.1"/>
    </source>
</evidence>
<comment type="function">
    <text evidence="9">Component of the cytosolic iron-sulfur (Fe/S) protein assembly (CIA) machinery. Required for maturation of extramitochondrial Fe-S proteins. The NBP35-CFD1 heterotetramer forms a Fe-S scaffold complex, mediating the de novo assembly of an Fe-S cluster and its transfer to target apoproteins.</text>
</comment>
<dbReference type="AlphaFoldDB" id="A0A5M3N6J8"/>
<reference evidence="11" key="1">
    <citation type="journal article" date="2012" name="Science">
        <title>The Paleozoic origin of enzymatic lignin decomposition reconstructed from 31 fungal genomes.</title>
        <authorList>
            <person name="Floudas D."/>
            <person name="Binder M."/>
            <person name="Riley R."/>
            <person name="Barry K."/>
            <person name="Blanchette R.A."/>
            <person name="Henrissat B."/>
            <person name="Martinez A.T."/>
            <person name="Otillar R."/>
            <person name="Spatafora J.W."/>
            <person name="Yadav J.S."/>
            <person name="Aerts A."/>
            <person name="Benoit I."/>
            <person name="Boyd A."/>
            <person name="Carlson A."/>
            <person name="Copeland A."/>
            <person name="Coutinho P.M."/>
            <person name="de Vries R.P."/>
            <person name="Ferreira P."/>
            <person name="Findley K."/>
            <person name="Foster B."/>
            <person name="Gaskell J."/>
            <person name="Glotzer D."/>
            <person name="Gorecki P."/>
            <person name="Heitman J."/>
            <person name="Hesse C."/>
            <person name="Hori C."/>
            <person name="Igarashi K."/>
            <person name="Jurgens J.A."/>
            <person name="Kallen N."/>
            <person name="Kersten P."/>
            <person name="Kohler A."/>
            <person name="Kuees U."/>
            <person name="Kumar T.K.A."/>
            <person name="Kuo A."/>
            <person name="LaButti K."/>
            <person name="Larrondo L.F."/>
            <person name="Lindquist E."/>
            <person name="Ling A."/>
            <person name="Lombard V."/>
            <person name="Lucas S."/>
            <person name="Lundell T."/>
            <person name="Martin R."/>
            <person name="McLaughlin D.J."/>
            <person name="Morgenstern I."/>
            <person name="Morin E."/>
            <person name="Murat C."/>
            <person name="Nagy L.G."/>
            <person name="Nolan M."/>
            <person name="Ohm R.A."/>
            <person name="Patyshakuliyeva A."/>
            <person name="Rokas A."/>
            <person name="Ruiz-Duenas F.J."/>
            <person name="Sabat G."/>
            <person name="Salamov A."/>
            <person name="Samejima M."/>
            <person name="Schmutz J."/>
            <person name="Slot J.C."/>
            <person name="St John F."/>
            <person name="Stenlid J."/>
            <person name="Sun H."/>
            <person name="Sun S."/>
            <person name="Syed K."/>
            <person name="Tsang A."/>
            <person name="Wiebenga A."/>
            <person name="Young D."/>
            <person name="Pisabarro A."/>
            <person name="Eastwood D.C."/>
            <person name="Martin F."/>
            <person name="Cullen D."/>
            <person name="Grigoriev I.V."/>
            <person name="Hibbett D.S."/>
        </authorList>
    </citation>
    <scope>NUCLEOTIDE SEQUENCE [LARGE SCALE GENOMIC DNA]</scope>
    <source>
        <strain evidence="11">RWD-64-598 SS2</strain>
    </source>
</reference>
<gene>
    <name evidence="10" type="ORF">CONPUDRAFT_116115</name>
</gene>
<comment type="subcellular location">
    <subcellularLocation>
        <location evidence="1 9">Cytoplasm</location>
    </subcellularLocation>
</comment>
<dbReference type="OMA" id="WIPVFAD"/>
<dbReference type="GO" id="GO:0016787">
    <property type="term" value="F:hydrolase activity"/>
    <property type="evidence" value="ECO:0007669"/>
    <property type="project" value="UniProtKB-KW"/>
</dbReference>
<dbReference type="GeneID" id="19199213"/>
<dbReference type="HAMAP" id="MF_02040">
    <property type="entry name" value="Mrp_NBP35"/>
    <property type="match status" value="1"/>
</dbReference>